<keyword evidence="2" id="KW-0472">Membrane</keyword>
<dbReference type="STRING" id="33995.KOEU_07010"/>
<feature type="transmembrane region" description="Helical" evidence="2">
    <location>
        <begin position="21"/>
        <end position="39"/>
    </location>
</feature>
<feature type="compositionally biased region" description="Pro residues" evidence="1">
    <location>
        <begin position="65"/>
        <end position="80"/>
    </location>
</feature>
<evidence type="ECO:0000313" key="3">
    <source>
        <dbReference type="EMBL" id="KON66010.1"/>
    </source>
</evidence>
<reference evidence="3" key="1">
    <citation type="submission" date="2015-08" db="EMBL/GenBank/DDBJ databases">
        <title>Draft genome sequence of Komagataeibacter europaeus CECT 8546 a cellulose producer strain from vinegar produced by the traditional method.</title>
        <authorList>
            <person name="Poehlein A."/>
            <person name="Valera M.J."/>
            <person name="Haack F.S."/>
            <person name="Mas A."/>
            <person name="Daniel R."/>
            <person name="Streit W.R."/>
            <person name="Mateo E."/>
        </authorList>
    </citation>
    <scope>NUCLEOTIDE SEQUENCE [LARGE SCALE GENOMIC DNA]</scope>
    <source>
        <strain evidence="3">CECT 8546</strain>
    </source>
</reference>
<comment type="caution">
    <text evidence="3">The sequence shown here is derived from an EMBL/GenBank/DDBJ whole genome shotgun (WGS) entry which is preliminary data.</text>
</comment>
<keyword evidence="4" id="KW-1185">Reference proteome</keyword>
<evidence type="ECO:0000256" key="1">
    <source>
        <dbReference type="SAM" id="MobiDB-lite"/>
    </source>
</evidence>
<evidence type="ECO:0000313" key="4">
    <source>
        <dbReference type="Proteomes" id="UP000037566"/>
    </source>
</evidence>
<proteinExistence type="predicted"/>
<dbReference type="RefSeq" id="WP_010507789.1">
    <property type="nucleotide sequence ID" value="NZ_JACHUU010000043.1"/>
</dbReference>
<dbReference type="AlphaFoldDB" id="A0A0M0EL66"/>
<keyword evidence="2" id="KW-1133">Transmembrane helix</keyword>
<keyword evidence="2" id="KW-0812">Transmembrane</keyword>
<feature type="region of interest" description="Disordered" evidence="1">
    <location>
        <begin position="50"/>
        <end position="80"/>
    </location>
</feature>
<dbReference type="EMBL" id="LHUQ01000002">
    <property type="protein sequence ID" value="KON66010.1"/>
    <property type="molecule type" value="Genomic_DNA"/>
</dbReference>
<protein>
    <submittedName>
        <fullName evidence="3">Uncharacterized protein</fullName>
    </submittedName>
</protein>
<evidence type="ECO:0000256" key="2">
    <source>
        <dbReference type="SAM" id="Phobius"/>
    </source>
</evidence>
<accession>A0A0M0EL66</accession>
<dbReference type="Proteomes" id="UP000037566">
    <property type="component" value="Unassembled WGS sequence"/>
</dbReference>
<organism evidence="3 4">
    <name type="scientific">Komagataeibacter europaeus</name>
    <name type="common">Gluconacetobacter europaeus</name>
    <dbReference type="NCBI Taxonomy" id="33995"/>
    <lineage>
        <taxon>Bacteria</taxon>
        <taxon>Pseudomonadati</taxon>
        <taxon>Pseudomonadota</taxon>
        <taxon>Alphaproteobacteria</taxon>
        <taxon>Acetobacterales</taxon>
        <taxon>Acetobacteraceae</taxon>
        <taxon>Komagataeibacter</taxon>
    </lineage>
</organism>
<name>A0A0M0EL66_KOMEU</name>
<gene>
    <name evidence="3" type="ORF">KOEU_07010</name>
</gene>
<sequence>MAKPDRTVVDDEEKREQISKLVWIGITVLGTVIMGVFMLRAELHALITENEPLPPGASAPATPGATPPAAPAPGPTPANP</sequence>